<dbReference type="InterPro" id="IPR020565">
    <property type="entry name" value="ImidazoleglycerP_deHydtase_CS"/>
</dbReference>
<gene>
    <name evidence="6 8" type="primary">hisB</name>
    <name evidence="8" type="ORF">PUP29_02385</name>
</gene>
<comment type="catalytic activity">
    <reaction evidence="6 7">
        <text>D-erythro-1-(imidazol-4-yl)glycerol 3-phosphate = 3-(imidazol-4-yl)-2-oxopropyl phosphate + H2O</text>
        <dbReference type="Rhea" id="RHEA:11040"/>
        <dbReference type="ChEBI" id="CHEBI:15377"/>
        <dbReference type="ChEBI" id="CHEBI:57766"/>
        <dbReference type="ChEBI" id="CHEBI:58278"/>
        <dbReference type="EC" id="4.2.1.19"/>
    </reaction>
</comment>
<evidence type="ECO:0000256" key="6">
    <source>
        <dbReference type="HAMAP-Rule" id="MF_00076"/>
    </source>
</evidence>
<dbReference type="GO" id="GO:0005737">
    <property type="term" value="C:cytoplasm"/>
    <property type="evidence" value="ECO:0007669"/>
    <property type="project" value="UniProtKB-SubCell"/>
</dbReference>
<keyword evidence="6" id="KW-0963">Cytoplasm</keyword>
<dbReference type="Pfam" id="PF00475">
    <property type="entry name" value="IGPD"/>
    <property type="match status" value="1"/>
</dbReference>
<dbReference type="NCBIfam" id="NF002111">
    <property type="entry name" value="PRK00951.2-1"/>
    <property type="match status" value="1"/>
</dbReference>
<dbReference type="Gene3D" id="3.30.230.40">
    <property type="entry name" value="Imidazole glycerol phosphate dehydratase, domain 1"/>
    <property type="match status" value="2"/>
</dbReference>
<dbReference type="GO" id="GO:0000105">
    <property type="term" value="P:L-histidine biosynthetic process"/>
    <property type="evidence" value="ECO:0007669"/>
    <property type="project" value="UniProtKB-UniRule"/>
</dbReference>
<dbReference type="NCBIfam" id="NF002114">
    <property type="entry name" value="PRK00951.2-4"/>
    <property type="match status" value="1"/>
</dbReference>
<evidence type="ECO:0000256" key="1">
    <source>
        <dbReference type="ARBA" id="ARBA00005047"/>
    </source>
</evidence>
<protein>
    <recommendedName>
        <fullName evidence="2 6">Imidazoleglycerol-phosphate dehydratase</fullName>
        <shortName evidence="6">IGPD</shortName>
        <ecNumber evidence="6 7">4.2.1.19</ecNumber>
    </recommendedName>
</protein>
<keyword evidence="3 6" id="KW-0028">Amino-acid biosynthesis</keyword>
<comment type="pathway">
    <text evidence="1 6 7">Amino-acid biosynthesis; L-histidine biosynthesis; L-histidine from 5-phospho-alpha-D-ribose 1-diphosphate: step 6/9.</text>
</comment>
<dbReference type="FunFam" id="3.30.230.40:FF:000001">
    <property type="entry name" value="Imidazoleglycerol-phosphate dehydratase HisB"/>
    <property type="match status" value="1"/>
</dbReference>
<accession>A0AAU8AA39</accession>
<dbReference type="FunFam" id="3.30.230.40:FF:000003">
    <property type="entry name" value="Imidazoleglycerol-phosphate dehydratase HisB"/>
    <property type="match status" value="1"/>
</dbReference>
<dbReference type="SUPFAM" id="SSF54211">
    <property type="entry name" value="Ribosomal protein S5 domain 2-like"/>
    <property type="match status" value="2"/>
</dbReference>
<comment type="similarity">
    <text evidence="6 7">Belongs to the imidazoleglycerol-phosphate dehydratase family.</text>
</comment>
<dbReference type="HAMAP" id="MF_00076">
    <property type="entry name" value="HisB"/>
    <property type="match status" value="1"/>
</dbReference>
<sequence length="195" mass="21595">MERKGTVRRKTNETNISVELALDGSGVYSVNTRVGFFDHMLSLFSKHAMIDLNLSCAGDIQVDAHHTVEDCGIALGEAIRNALGNKEGIRRYATKFVPMDETLVMVSLDISGRPFLAYQAELRQNKVGDFDAELCEEFFRAVAVNAGLTLHLNMQYGKNTHHILEAFFKAFGQALREAVSLDPQIKGVFSTKGIL</sequence>
<dbReference type="PANTHER" id="PTHR23133:SF2">
    <property type="entry name" value="IMIDAZOLEGLYCEROL-PHOSPHATE DEHYDRATASE"/>
    <property type="match status" value="1"/>
</dbReference>
<dbReference type="InterPro" id="IPR038494">
    <property type="entry name" value="IGPD_sf"/>
</dbReference>
<evidence type="ECO:0000256" key="7">
    <source>
        <dbReference type="RuleBase" id="RU000599"/>
    </source>
</evidence>
<evidence type="ECO:0000256" key="5">
    <source>
        <dbReference type="ARBA" id="ARBA00023239"/>
    </source>
</evidence>
<dbReference type="PROSITE" id="PS00955">
    <property type="entry name" value="IGP_DEHYDRATASE_2"/>
    <property type="match status" value="1"/>
</dbReference>
<name>A0AAU8AA39_9FIRM</name>
<dbReference type="NCBIfam" id="NF002107">
    <property type="entry name" value="PRK00951.1-2"/>
    <property type="match status" value="1"/>
</dbReference>
<dbReference type="EC" id="4.2.1.19" evidence="6 7"/>
<evidence type="ECO:0000256" key="3">
    <source>
        <dbReference type="ARBA" id="ARBA00022605"/>
    </source>
</evidence>
<dbReference type="InterPro" id="IPR000807">
    <property type="entry name" value="ImidazoleglycerolP_deHydtase"/>
</dbReference>
<reference evidence="8" key="1">
    <citation type="submission" date="2023-02" db="EMBL/GenBank/DDBJ databases">
        <title>Gut commensal Christensenella minuta modulates host metabolism via a new class of secondary bile acids.</title>
        <authorList>
            <person name="Liu C."/>
        </authorList>
    </citation>
    <scope>NUCLEOTIDE SEQUENCE</scope>
    <source>
        <strain evidence="8">CA70</strain>
    </source>
</reference>
<dbReference type="EMBL" id="CP117826">
    <property type="protein sequence ID" value="XCC62792.1"/>
    <property type="molecule type" value="Genomic_DNA"/>
</dbReference>
<evidence type="ECO:0000256" key="4">
    <source>
        <dbReference type="ARBA" id="ARBA00023102"/>
    </source>
</evidence>
<dbReference type="GO" id="GO:0004424">
    <property type="term" value="F:imidazoleglycerol-phosphate dehydratase activity"/>
    <property type="evidence" value="ECO:0007669"/>
    <property type="project" value="UniProtKB-UniRule"/>
</dbReference>
<dbReference type="PROSITE" id="PS00954">
    <property type="entry name" value="IGP_DEHYDRATASE_1"/>
    <property type="match status" value="1"/>
</dbReference>
<evidence type="ECO:0000313" key="8">
    <source>
        <dbReference type="EMBL" id="XCC62792.1"/>
    </source>
</evidence>
<dbReference type="PANTHER" id="PTHR23133">
    <property type="entry name" value="IMIDAZOLEGLYCEROL-PHOSPHATE DEHYDRATASE HIS7"/>
    <property type="match status" value="1"/>
</dbReference>
<proteinExistence type="inferred from homology"/>
<dbReference type="NCBIfam" id="NF002109">
    <property type="entry name" value="PRK00951.1-5"/>
    <property type="match status" value="1"/>
</dbReference>
<dbReference type="RefSeq" id="WP_353423759.1">
    <property type="nucleotide sequence ID" value="NZ_CP117826.1"/>
</dbReference>
<keyword evidence="4 6" id="KW-0368">Histidine biosynthesis</keyword>
<dbReference type="CDD" id="cd07914">
    <property type="entry name" value="IGPD"/>
    <property type="match status" value="1"/>
</dbReference>
<dbReference type="AlphaFoldDB" id="A0AAU8AA39"/>
<organism evidence="8">
    <name type="scientific">Christensenella massiliensis</name>
    <dbReference type="NCBI Taxonomy" id="1805714"/>
    <lineage>
        <taxon>Bacteria</taxon>
        <taxon>Bacillati</taxon>
        <taxon>Bacillota</taxon>
        <taxon>Clostridia</taxon>
        <taxon>Christensenellales</taxon>
        <taxon>Christensenellaceae</taxon>
        <taxon>Christensenella</taxon>
    </lineage>
</organism>
<evidence type="ECO:0000256" key="2">
    <source>
        <dbReference type="ARBA" id="ARBA00016664"/>
    </source>
</evidence>
<keyword evidence="5 6" id="KW-0456">Lyase</keyword>
<dbReference type="InterPro" id="IPR020568">
    <property type="entry name" value="Ribosomal_Su5_D2-typ_SF"/>
</dbReference>
<comment type="subcellular location">
    <subcellularLocation>
        <location evidence="6 7">Cytoplasm</location>
    </subcellularLocation>
</comment>